<reference evidence="3" key="1">
    <citation type="journal article" date="2009" name="Environ. Microbiol.">
        <title>Contribution of mobile genetic elements to Desulfovibrio vulgaris genome plasticity.</title>
        <authorList>
            <person name="Walker C.B."/>
            <person name="Stolyar S."/>
            <person name="Chivian D."/>
            <person name="Pinel N."/>
            <person name="Gabster J.A."/>
            <person name="Dehal P.S."/>
            <person name="He Z."/>
            <person name="Yang Z.K."/>
            <person name="Yen H.C."/>
            <person name="Zhou J."/>
            <person name="Wall J.D."/>
            <person name="Hazen T.C."/>
            <person name="Arkin A.P."/>
            <person name="Stahl D.A."/>
        </authorList>
    </citation>
    <scope>NUCLEOTIDE SEQUENCE [LARGE SCALE GENOMIC DNA]</scope>
    <source>
        <strain evidence="3">DP4</strain>
    </source>
</reference>
<dbReference type="HOGENOM" id="CLU_1822297_0_0_7"/>
<evidence type="ECO:0000313" key="2">
    <source>
        <dbReference type="EMBL" id="ABM29414.1"/>
    </source>
</evidence>
<dbReference type="KEGG" id="dvl:Dvul_2398"/>
<evidence type="ECO:0000259" key="1">
    <source>
        <dbReference type="Pfam" id="PF00582"/>
    </source>
</evidence>
<dbReference type="RefSeq" id="WP_010937851.1">
    <property type="nucleotide sequence ID" value="NC_008751.1"/>
</dbReference>
<dbReference type="EMBL" id="CP000527">
    <property type="protein sequence ID" value="ABM29414.1"/>
    <property type="molecule type" value="Genomic_DNA"/>
</dbReference>
<dbReference type="SMR" id="A0A0H3AAQ3"/>
<accession>A0A0H3AAQ3</accession>
<organism evidence="2 3">
    <name type="scientific">Nitratidesulfovibrio vulgaris (strain DP4)</name>
    <name type="common">Desulfovibrio vulgaris</name>
    <dbReference type="NCBI Taxonomy" id="391774"/>
    <lineage>
        <taxon>Bacteria</taxon>
        <taxon>Pseudomonadati</taxon>
        <taxon>Thermodesulfobacteriota</taxon>
        <taxon>Desulfovibrionia</taxon>
        <taxon>Desulfovibrionales</taxon>
        <taxon>Desulfovibrionaceae</taxon>
        <taxon>Nitratidesulfovibrio</taxon>
    </lineage>
</organism>
<dbReference type="Pfam" id="PF00582">
    <property type="entry name" value="Usp"/>
    <property type="match status" value="1"/>
</dbReference>
<proteinExistence type="predicted"/>
<dbReference type="Proteomes" id="UP000009173">
    <property type="component" value="Chromosome"/>
</dbReference>
<protein>
    <recommendedName>
        <fullName evidence="1">UspA domain-containing protein</fullName>
    </recommendedName>
</protein>
<gene>
    <name evidence="2" type="ordered locus">Dvul_2398</name>
</gene>
<evidence type="ECO:0000313" key="3">
    <source>
        <dbReference type="Proteomes" id="UP000009173"/>
    </source>
</evidence>
<feature type="domain" description="UspA" evidence="1">
    <location>
        <begin position="2"/>
        <end position="140"/>
    </location>
</feature>
<dbReference type="InterPro" id="IPR006016">
    <property type="entry name" value="UspA"/>
</dbReference>
<dbReference type="AlphaFoldDB" id="A0A0H3AAQ3"/>
<dbReference type="SUPFAM" id="SSF52402">
    <property type="entry name" value="Adenine nucleotide alpha hydrolases-like"/>
    <property type="match status" value="1"/>
</dbReference>
<sequence>MKILLALDDHVRATEEALRMAREQGAQLDALFVMDATWDVFTGHDWLSGCNSRIGFLEYMHDEEQKAAAKAATRYLDLAAGIPGGLVTARGDVVEETLAQAARGYDLLVLANPFTRGLEMMRDAVTRIARDAPCDVLLVRA</sequence>
<name>A0A0H3AAQ3_NITV4</name>
<dbReference type="CDD" id="cd00293">
    <property type="entry name" value="USP-like"/>
    <property type="match status" value="1"/>
</dbReference>
<dbReference type="Gene3D" id="3.40.50.12370">
    <property type="match status" value="1"/>
</dbReference>